<dbReference type="PANTHER" id="PTHR16038">
    <property type="entry name" value="NOP SEVEN ASSOCIATED PROTEIN 1"/>
    <property type="match status" value="1"/>
</dbReference>
<dbReference type="GO" id="GO:0030687">
    <property type="term" value="C:preribosome, large subunit precursor"/>
    <property type="evidence" value="ECO:0007669"/>
    <property type="project" value="TreeGrafter"/>
</dbReference>
<sequence length="733" mass="77344">MEFVVGDHSGLCKELSWLSAETRRTRIIKKAKQNRSLEVTSLCWSGPSGGREASEIAVGRACGSVEAFATSSTVCEVPIDDPSPEGESSLNQPLRSFQLPSAPVALSLIGSVEARAHTRSLLCKSWLTSGVTAGEASLRNALQPPTSEAGADAEQDSSCGSGSTRLLLAVGQKGHTCVVEWEGSFSTRLLEMPREAGGVVSSVGEAVEGEQGGVSVQFVPLEKNSNAEPSSVQTESEGNSFCCRVAYLLPAPIAAASSHPLCNSLLAFGGKENDAKVVDLDYGKILWAAKNVKPSFLGLRCDVAVTQVEWLLPIHPMVLSVGTAKGAMRFYDLRCQRRPVLEVCEATQEKRPITALCVHPTAEVLQSKTDMRAALIREAETAASSSCCEPSASHVYTTVAGVNSHLSRKKGYPGGSGQSSCGNTAANEPAENLLASCSGKDSATVYFADSHGMIYGMRVHSGSALMRLVDKTCPKYNPSSYRSFNAVSEADWSPEVKRKLIAEMLDKQRRKLSSKKNDRPVCTAACVDLQLAAASCGGFKGAMGAIMGLKIDPSGEHLIAVGLGRYAYVFNAKSRKLCGQKLTCLLAGGGELAGGIRRHARTRQRANSGGKNSGSDASSSEREEGDASSSEQEEGNDSSSEQGGGDDSSSEQEEGDASSSEQEEGNASDSSNNPAGYCATGGADSKWKPERHSGKQPTGIAVTTNKRSAAIDNNSKKRKRFIKPPAQAGRRLG</sequence>
<dbReference type="AlphaFoldDB" id="U6MAI4"/>
<reference evidence="2" key="2">
    <citation type="submission" date="2013-10" db="EMBL/GenBank/DDBJ databases">
        <authorList>
            <person name="Aslett M."/>
        </authorList>
    </citation>
    <scope>NUCLEOTIDE SEQUENCE [LARGE SCALE GENOMIC DNA]</scope>
    <source>
        <strain evidence="2">Weybridge</strain>
    </source>
</reference>
<name>U6MAI4_EIMMA</name>
<feature type="compositionally biased region" description="Polar residues" evidence="1">
    <location>
        <begin position="605"/>
        <end position="618"/>
    </location>
</feature>
<dbReference type="Gene3D" id="2.130.10.10">
    <property type="entry name" value="YVTN repeat-like/Quinoprotein amine dehydrogenase"/>
    <property type="match status" value="1"/>
</dbReference>
<feature type="region of interest" description="Disordered" evidence="1">
    <location>
        <begin position="597"/>
        <end position="733"/>
    </location>
</feature>
<dbReference type="InterPro" id="IPR015943">
    <property type="entry name" value="WD40/YVTN_repeat-like_dom_sf"/>
</dbReference>
<dbReference type="VEuPathDB" id="ToxoDB:EMWEY_00039030"/>
<dbReference type="GeneID" id="25337889"/>
<dbReference type="Proteomes" id="UP000030763">
    <property type="component" value="Unassembled WGS sequence"/>
</dbReference>
<organism evidence="2 3">
    <name type="scientific">Eimeria maxima</name>
    <name type="common">Coccidian parasite</name>
    <dbReference type="NCBI Taxonomy" id="5804"/>
    <lineage>
        <taxon>Eukaryota</taxon>
        <taxon>Sar</taxon>
        <taxon>Alveolata</taxon>
        <taxon>Apicomplexa</taxon>
        <taxon>Conoidasida</taxon>
        <taxon>Coccidia</taxon>
        <taxon>Eucoccidiorida</taxon>
        <taxon>Eimeriorina</taxon>
        <taxon>Eimeriidae</taxon>
        <taxon>Eimeria</taxon>
    </lineage>
</organism>
<feature type="compositionally biased region" description="Acidic residues" evidence="1">
    <location>
        <begin position="648"/>
        <end position="666"/>
    </location>
</feature>
<reference evidence="2" key="1">
    <citation type="submission" date="2013-10" db="EMBL/GenBank/DDBJ databases">
        <title>Genomic analysis of the causative agents of coccidiosis in chickens.</title>
        <authorList>
            <person name="Reid A.J."/>
            <person name="Blake D."/>
            <person name="Billington K."/>
            <person name="Browne H."/>
            <person name="Dunn M."/>
            <person name="Hung S."/>
            <person name="Kawahara F."/>
            <person name="Miranda-Saavedra D."/>
            <person name="Mourier T."/>
            <person name="Nagra H."/>
            <person name="Otto T.D."/>
            <person name="Rawlings N."/>
            <person name="Sanchez A."/>
            <person name="Sanders M."/>
            <person name="Subramaniam C."/>
            <person name="Tay Y."/>
            <person name="Dear P."/>
            <person name="Doerig C."/>
            <person name="Gruber A."/>
            <person name="Parkinson J."/>
            <person name="Shirley M."/>
            <person name="Wan K.L."/>
            <person name="Berriman M."/>
            <person name="Tomley F."/>
            <person name="Pain A."/>
        </authorList>
    </citation>
    <scope>NUCLEOTIDE SEQUENCE [LARGE SCALE GENOMIC DNA]</scope>
    <source>
        <strain evidence="2">Weybridge</strain>
    </source>
</reference>
<dbReference type="PANTHER" id="PTHR16038:SF4">
    <property type="entry name" value="WD REPEAT-CONTAINING PROTEIN 74"/>
    <property type="match status" value="1"/>
</dbReference>
<dbReference type="OMA" id="NDLPVMW"/>
<dbReference type="RefSeq" id="XP_013337882.1">
    <property type="nucleotide sequence ID" value="XM_013482428.1"/>
</dbReference>
<dbReference type="InterPro" id="IPR036322">
    <property type="entry name" value="WD40_repeat_dom_sf"/>
</dbReference>
<dbReference type="InterPro" id="IPR037379">
    <property type="entry name" value="WDR74/Nsa1"/>
</dbReference>
<dbReference type="GO" id="GO:0005730">
    <property type="term" value="C:nucleolus"/>
    <property type="evidence" value="ECO:0007669"/>
    <property type="project" value="InterPro"/>
</dbReference>
<gene>
    <name evidence="2" type="ORF">EMWEY_00039030</name>
</gene>
<feature type="compositionally biased region" description="Acidic residues" evidence="1">
    <location>
        <begin position="623"/>
        <end position="636"/>
    </location>
</feature>
<proteinExistence type="predicted"/>
<keyword evidence="3" id="KW-1185">Reference proteome</keyword>
<evidence type="ECO:0000313" key="2">
    <source>
        <dbReference type="EMBL" id="CDJ61232.1"/>
    </source>
</evidence>
<accession>U6MAI4</accession>
<evidence type="ECO:0000313" key="3">
    <source>
        <dbReference type="Proteomes" id="UP000030763"/>
    </source>
</evidence>
<dbReference type="GO" id="GO:0042273">
    <property type="term" value="P:ribosomal large subunit biogenesis"/>
    <property type="evidence" value="ECO:0007669"/>
    <property type="project" value="InterPro"/>
</dbReference>
<dbReference type="OrthoDB" id="18388at2759"/>
<dbReference type="SUPFAM" id="SSF50978">
    <property type="entry name" value="WD40 repeat-like"/>
    <property type="match status" value="1"/>
</dbReference>
<dbReference type="EMBL" id="HG722034">
    <property type="protein sequence ID" value="CDJ61232.1"/>
    <property type="molecule type" value="Genomic_DNA"/>
</dbReference>
<feature type="compositionally biased region" description="Polar residues" evidence="1">
    <location>
        <begin position="701"/>
        <end position="713"/>
    </location>
</feature>
<evidence type="ECO:0000256" key="1">
    <source>
        <dbReference type="SAM" id="MobiDB-lite"/>
    </source>
</evidence>
<protein>
    <submittedName>
        <fullName evidence="2">Uncharacterized protein</fullName>
    </submittedName>
</protein>